<evidence type="ECO:0000313" key="3">
    <source>
        <dbReference type="Proteomes" id="UP000197068"/>
    </source>
</evidence>
<name>A0ABQ0MXQ7_9GAMM</name>
<dbReference type="Pfam" id="PF05227">
    <property type="entry name" value="CHASE3"/>
    <property type="match status" value="2"/>
</dbReference>
<dbReference type="Proteomes" id="UP000197068">
    <property type="component" value="Unassembled WGS sequence"/>
</dbReference>
<gene>
    <name evidence="2" type="ORF">MTCD1_02785</name>
</gene>
<feature type="domain" description="CHASE3" evidence="1">
    <location>
        <begin position="124"/>
        <end position="162"/>
    </location>
</feature>
<dbReference type="InterPro" id="IPR007891">
    <property type="entry name" value="CHASE3"/>
</dbReference>
<keyword evidence="3" id="KW-1185">Reference proteome</keyword>
<reference evidence="2 3" key="1">
    <citation type="submission" date="2017-06" db="EMBL/GenBank/DDBJ databases">
        <title>Whole Genome Sequences of Colwellia marinimaniae MTCD1.</title>
        <authorList>
            <person name="Kusumoto H."/>
            <person name="Inoue M."/>
            <person name="Tanikawa K."/>
            <person name="Maeji H."/>
            <person name="Cameron J.H."/>
            <person name="Bartlett D.H."/>
        </authorList>
    </citation>
    <scope>NUCLEOTIDE SEQUENCE [LARGE SCALE GENOMIC DNA]</scope>
    <source>
        <strain evidence="2 3">MTCD1</strain>
    </source>
</reference>
<dbReference type="EMBL" id="BDQM01000026">
    <property type="protein sequence ID" value="GAW97159.1"/>
    <property type="molecule type" value="Genomic_DNA"/>
</dbReference>
<keyword evidence="2" id="KW-0418">Kinase</keyword>
<evidence type="ECO:0000259" key="1">
    <source>
        <dbReference type="Pfam" id="PF05227"/>
    </source>
</evidence>
<proteinExistence type="predicted"/>
<dbReference type="CDD" id="cd19410">
    <property type="entry name" value="HK9-like_sensor"/>
    <property type="match status" value="1"/>
</dbReference>
<feature type="domain" description="CHASE3" evidence="1">
    <location>
        <begin position="1"/>
        <end position="108"/>
    </location>
</feature>
<keyword evidence="2" id="KW-0808">Transferase</keyword>
<accession>A0ABQ0MXQ7</accession>
<sequence length="163" mass="18364">METGARGFLITGKDSFLEPFNKAQQVWQEKNKALQELVSDNDKQVARLKLIDKLEGQWLQQSAEVEISTRRNVKSKEISLEYMQNTLRAGHGKKILEQLSTSLDELTTIFVQSNTLIGENIILAIGKALVDQETGQRGFLITGRAEFLQPYENAKNAIAPLFK</sequence>
<protein>
    <submittedName>
        <fullName evidence="2">Two-component system sensor histidine kinase/response regulator</fullName>
    </submittedName>
</protein>
<dbReference type="GO" id="GO:0016301">
    <property type="term" value="F:kinase activity"/>
    <property type="evidence" value="ECO:0007669"/>
    <property type="project" value="UniProtKB-KW"/>
</dbReference>
<evidence type="ECO:0000313" key="2">
    <source>
        <dbReference type="EMBL" id="GAW97159.1"/>
    </source>
</evidence>
<organism evidence="2 3">
    <name type="scientific">Colwellia marinimaniae</name>
    <dbReference type="NCBI Taxonomy" id="1513592"/>
    <lineage>
        <taxon>Bacteria</taxon>
        <taxon>Pseudomonadati</taxon>
        <taxon>Pseudomonadota</taxon>
        <taxon>Gammaproteobacteria</taxon>
        <taxon>Alteromonadales</taxon>
        <taxon>Colwelliaceae</taxon>
        <taxon>Colwellia</taxon>
    </lineage>
</organism>
<comment type="caution">
    <text evidence="2">The sequence shown here is derived from an EMBL/GenBank/DDBJ whole genome shotgun (WGS) entry which is preliminary data.</text>
</comment>